<comment type="similarity">
    <text evidence="1">Belongs to the UPF0225 family.</text>
</comment>
<organism evidence="3 4">
    <name type="scientific">Denitromonas halophila</name>
    <dbReference type="NCBI Taxonomy" id="1629404"/>
    <lineage>
        <taxon>Bacteria</taxon>
        <taxon>Pseudomonadati</taxon>
        <taxon>Pseudomonadota</taxon>
        <taxon>Betaproteobacteria</taxon>
        <taxon>Rhodocyclales</taxon>
        <taxon>Zoogloeaceae</taxon>
        <taxon>Denitromonas</taxon>
    </lineage>
</organism>
<gene>
    <name evidence="3" type="ORF">FHP89_07885</name>
</gene>
<reference evidence="3 4" key="1">
    <citation type="submission" date="2019-07" db="EMBL/GenBank/DDBJ databases">
        <title>The pathways for chlorine oxyanion respiration interact through the shared metabolite chlorate.</title>
        <authorList>
            <person name="Barnum T.P."/>
            <person name="Cheng Y."/>
            <person name="Hill K.A."/>
            <person name="Lucas L.N."/>
            <person name="Carlson H.K."/>
            <person name="Coates J.D."/>
        </authorList>
    </citation>
    <scope>NUCLEOTIDE SEQUENCE [LARGE SCALE GENOMIC DNA]</scope>
    <source>
        <strain evidence="3 4">SFB-1</strain>
    </source>
</reference>
<dbReference type="AlphaFoldDB" id="A0A557RVG9"/>
<evidence type="ECO:0000313" key="3">
    <source>
        <dbReference type="EMBL" id="TVO77239.1"/>
    </source>
</evidence>
<dbReference type="HAMAP" id="MF_00612">
    <property type="entry name" value="UPF0225"/>
    <property type="match status" value="1"/>
</dbReference>
<evidence type="ECO:0000259" key="2">
    <source>
        <dbReference type="Pfam" id="PF17775"/>
    </source>
</evidence>
<dbReference type="Proteomes" id="UP000318349">
    <property type="component" value="Unassembled WGS sequence"/>
</dbReference>
<dbReference type="EMBL" id="VMNI01000007">
    <property type="protein sequence ID" value="TVO77239.1"/>
    <property type="molecule type" value="Genomic_DNA"/>
</dbReference>
<name>A0A557RVG9_9RHOO</name>
<evidence type="ECO:0000256" key="1">
    <source>
        <dbReference type="HAMAP-Rule" id="MF_00612"/>
    </source>
</evidence>
<dbReference type="Pfam" id="PF17775">
    <property type="entry name" value="YchJ_M-like"/>
    <property type="match status" value="1"/>
</dbReference>
<dbReference type="InterPro" id="IPR032710">
    <property type="entry name" value="NTF2-like_dom_sf"/>
</dbReference>
<feature type="domain" description="YchJ-like middle NTF2-like" evidence="2">
    <location>
        <begin position="32"/>
        <end position="126"/>
    </location>
</feature>
<dbReference type="PANTHER" id="PTHR33747">
    <property type="entry name" value="UPF0225 PROTEIN SCO1677"/>
    <property type="match status" value="1"/>
</dbReference>
<dbReference type="Gene3D" id="3.10.450.50">
    <property type="match status" value="1"/>
</dbReference>
<dbReference type="InterPro" id="IPR023006">
    <property type="entry name" value="YchJ-like"/>
</dbReference>
<sequence>MKKKPTPCPCGRPATFDACCGPVLAGTRAADTPETLMRSRYTAFTRGDTSYLLASWHPDTRPDSLSLDDEPPMRWLGLTIASAPPTDGDAGTVSFIARYRSGGRAGQIRERSRFRRQNGRWFYVDGEFQDD</sequence>
<evidence type="ECO:0000313" key="4">
    <source>
        <dbReference type="Proteomes" id="UP000318349"/>
    </source>
</evidence>
<protein>
    <recommendedName>
        <fullName evidence="1">UPF0225 protein FHP89_07885</fullName>
    </recommendedName>
</protein>
<dbReference type="PANTHER" id="PTHR33747:SF1">
    <property type="entry name" value="ADENYLATE CYCLASE-ASSOCIATED CAP C-TERMINAL DOMAIN-CONTAINING PROTEIN"/>
    <property type="match status" value="1"/>
</dbReference>
<dbReference type="SUPFAM" id="SSF54427">
    <property type="entry name" value="NTF2-like"/>
    <property type="match status" value="1"/>
</dbReference>
<dbReference type="InterPro" id="IPR048469">
    <property type="entry name" value="YchJ-like_M"/>
</dbReference>
<accession>A0A557RVG9</accession>
<proteinExistence type="inferred from homology"/>
<comment type="caution">
    <text evidence="3">The sequence shown here is derived from an EMBL/GenBank/DDBJ whole genome shotgun (WGS) entry which is preliminary data.</text>
</comment>